<dbReference type="PROSITE" id="PS51884">
    <property type="entry name" value="CHAPLIN"/>
    <property type="match status" value="1"/>
</dbReference>
<evidence type="ECO:0000313" key="9">
    <source>
        <dbReference type="Proteomes" id="UP001183643"/>
    </source>
</evidence>
<evidence type="ECO:0000256" key="3">
    <source>
        <dbReference type="ARBA" id="ARBA00023087"/>
    </source>
</evidence>
<keyword evidence="5" id="KW-0812">Transmembrane</keyword>
<evidence type="ECO:0000313" key="8">
    <source>
        <dbReference type="EMBL" id="MDR7273545.1"/>
    </source>
</evidence>
<dbReference type="GO" id="GO:0007155">
    <property type="term" value="P:cell adhesion"/>
    <property type="evidence" value="ECO:0007669"/>
    <property type="project" value="UniProtKB-KW"/>
</dbReference>
<feature type="domain" description="Chaplin" evidence="7">
    <location>
        <begin position="37"/>
        <end position="77"/>
    </location>
</feature>
<keyword evidence="1" id="KW-0134">Cell wall</keyword>
<dbReference type="EMBL" id="JAVDYB010000001">
    <property type="protein sequence ID" value="MDR7273545.1"/>
    <property type="molecule type" value="Genomic_DNA"/>
</dbReference>
<accession>A0AAE3YHL4</accession>
<organism evidence="8 9">
    <name type="scientific">Catenuloplanes atrovinosus</name>
    <dbReference type="NCBI Taxonomy" id="137266"/>
    <lineage>
        <taxon>Bacteria</taxon>
        <taxon>Bacillati</taxon>
        <taxon>Actinomycetota</taxon>
        <taxon>Actinomycetes</taxon>
        <taxon>Micromonosporales</taxon>
        <taxon>Micromonosporaceae</taxon>
        <taxon>Catenuloplanes</taxon>
    </lineage>
</organism>
<keyword evidence="9" id="KW-1185">Reference proteome</keyword>
<dbReference type="InterPro" id="IPR005528">
    <property type="entry name" value="ChpA-H"/>
</dbReference>
<keyword evidence="6" id="KW-0732">Signal</keyword>
<evidence type="ECO:0000256" key="6">
    <source>
        <dbReference type="SAM" id="SignalP"/>
    </source>
</evidence>
<evidence type="ECO:0000256" key="1">
    <source>
        <dbReference type="ARBA" id="ARBA00022512"/>
    </source>
</evidence>
<reference evidence="8" key="1">
    <citation type="submission" date="2023-07" db="EMBL/GenBank/DDBJ databases">
        <title>Sequencing the genomes of 1000 actinobacteria strains.</title>
        <authorList>
            <person name="Klenk H.-P."/>
        </authorList>
    </citation>
    <scope>NUCLEOTIDE SEQUENCE</scope>
    <source>
        <strain evidence="8">DSM 44707</strain>
    </source>
</reference>
<dbReference type="Proteomes" id="UP001183643">
    <property type="component" value="Unassembled WGS sequence"/>
</dbReference>
<evidence type="ECO:0000259" key="7">
    <source>
        <dbReference type="PROSITE" id="PS51884"/>
    </source>
</evidence>
<dbReference type="AlphaFoldDB" id="A0AAE3YHL4"/>
<feature type="chain" id="PRO_5042211646" description="Chaplin domain-containing protein" evidence="6">
    <location>
        <begin position="33"/>
        <end position="219"/>
    </location>
</feature>
<evidence type="ECO:0000256" key="5">
    <source>
        <dbReference type="SAM" id="Phobius"/>
    </source>
</evidence>
<name>A0AAE3YHL4_9ACTN</name>
<keyword evidence="3" id="KW-0034">Amyloid</keyword>
<comment type="caution">
    <text evidence="8">The sequence shown here is derived from an EMBL/GenBank/DDBJ whole genome shotgun (WGS) entry which is preliminary data.</text>
</comment>
<keyword evidence="2" id="KW-0130">Cell adhesion</keyword>
<keyword evidence="5" id="KW-0472">Membrane</keyword>
<feature type="region of interest" description="Disordered" evidence="4">
    <location>
        <begin position="80"/>
        <end position="184"/>
    </location>
</feature>
<dbReference type="Pfam" id="PF03777">
    <property type="entry name" value="ChpA-C"/>
    <property type="match status" value="1"/>
</dbReference>
<keyword evidence="5" id="KW-1133">Transmembrane helix</keyword>
<feature type="signal peptide" evidence="6">
    <location>
        <begin position="1"/>
        <end position="32"/>
    </location>
</feature>
<gene>
    <name evidence="8" type="ORF">J2S41_000323</name>
</gene>
<feature type="transmembrane region" description="Helical" evidence="5">
    <location>
        <begin position="188"/>
        <end position="209"/>
    </location>
</feature>
<feature type="compositionally biased region" description="Low complexity" evidence="4">
    <location>
        <begin position="125"/>
        <end position="140"/>
    </location>
</feature>
<evidence type="ECO:0000256" key="2">
    <source>
        <dbReference type="ARBA" id="ARBA00022889"/>
    </source>
</evidence>
<protein>
    <recommendedName>
        <fullName evidence="7">Chaplin domain-containing protein</fullName>
    </recommendedName>
</protein>
<dbReference type="RefSeq" id="WP_310362050.1">
    <property type="nucleotide sequence ID" value="NZ_JAVDYB010000001.1"/>
</dbReference>
<proteinExistence type="predicted"/>
<feature type="compositionally biased region" description="Low complexity" evidence="4">
    <location>
        <begin position="104"/>
        <end position="116"/>
    </location>
</feature>
<sequence>MKRRIIAAATLPAAGFTMFAAALALGAQPASAAPDDTNGIANGAAVRLPINAPVNVCGIAAGILGDATAKCAAARVAPTPGYGGEGPDRGQPGYGTPSPGGPGAETPPETPQAPESPETPESPEAPETPSEFPTPTPSGSVPTAGQQEVPPTGGVLAGSPEAPVPTGRVQGAEGEETPPSGELPITGLPLAGLLGAGALVTAGGAALLYTGRHRRRFES</sequence>
<keyword evidence="1" id="KW-0964">Secreted</keyword>
<evidence type="ECO:0000256" key="4">
    <source>
        <dbReference type="SAM" id="MobiDB-lite"/>
    </source>
</evidence>